<dbReference type="HOGENOM" id="CLU_151365_0_0_6"/>
<protein>
    <recommendedName>
        <fullName evidence="3">YkgJ family cysteine cluster protein</fullName>
    </recommendedName>
</protein>
<organism evidence="1 2">
    <name type="scientific">Photobacterium angustum (strain S14 / CCUG 15956)</name>
    <name type="common">Vibrio sp. (strain S14 / CCUG 15956)</name>
    <dbReference type="NCBI Taxonomy" id="314292"/>
    <lineage>
        <taxon>Bacteria</taxon>
        <taxon>Pseudomonadati</taxon>
        <taxon>Pseudomonadota</taxon>
        <taxon>Gammaproteobacteria</taxon>
        <taxon>Vibrionales</taxon>
        <taxon>Vibrionaceae</taxon>
        <taxon>Photobacterium</taxon>
    </lineage>
</organism>
<evidence type="ECO:0008006" key="3">
    <source>
        <dbReference type="Google" id="ProtNLM"/>
    </source>
</evidence>
<sequence>MNIPIKNETTPEVSCSNCKACCCRLEVMIISDTGVPERHIKRDMWESETMLRLADGWCSALDRETFMCTIYENRPWICREFEMGSYECVDERTEFL</sequence>
<accession>Q1ZWW1</accession>
<name>Q1ZWW1_PHOAS</name>
<dbReference type="EMBL" id="AAOJ01000001">
    <property type="protein sequence ID" value="EAS65599.1"/>
    <property type="molecule type" value="Genomic_DNA"/>
</dbReference>
<dbReference type="Proteomes" id="UP000001603">
    <property type="component" value="Unassembled WGS sequence"/>
</dbReference>
<dbReference type="RefSeq" id="WP_005364278.1">
    <property type="nucleotide sequence ID" value="NZ_CH902599.1"/>
</dbReference>
<dbReference type="OrthoDB" id="71604at2"/>
<dbReference type="AlphaFoldDB" id="Q1ZWW1"/>
<dbReference type="InterPro" id="IPR005358">
    <property type="entry name" value="Puta_zinc/iron-chelating_dom"/>
</dbReference>
<dbReference type="eggNOG" id="COG0727">
    <property type="taxonomic scope" value="Bacteria"/>
</dbReference>
<gene>
    <name evidence="1" type="ORF">VAS14_09819</name>
</gene>
<evidence type="ECO:0000313" key="2">
    <source>
        <dbReference type="Proteomes" id="UP000001603"/>
    </source>
</evidence>
<dbReference type="Pfam" id="PF03692">
    <property type="entry name" value="CxxCxxCC"/>
    <property type="match status" value="1"/>
</dbReference>
<evidence type="ECO:0000313" key="1">
    <source>
        <dbReference type="EMBL" id="EAS65599.1"/>
    </source>
</evidence>
<reference evidence="1 2" key="1">
    <citation type="journal article" date="2009" name="Proc. Natl. Acad. Sci. U.S.A.">
        <title>The genomic basis of trophic strategy in marine bacteria.</title>
        <authorList>
            <person name="Lauro F.M."/>
            <person name="McDougald D."/>
            <person name="Thomas T."/>
            <person name="Williams T.J."/>
            <person name="Egan S."/>
            <person name="Rice S."/>
            <person name="DeMaere M.Z."/>
            <person name="Ting L."/>
            <person name="Ertan H."/>
            <person name="Johnson J."/>
            <person name="Ferriera S."/>
            <person name="Lapidus A."/>
            <person name="Anderson I."/>
            <person name="Kyrpides N."/>
            <person name="Munk A.C."/>
            <person name="Detter C."/>
            <person name="Han C.S."/>
            <person name="Brown M.V."/>
            <person name="Robb F.T."/>
            <person name="Kjelleberg S."/>
            <person name="Cavicchioli R."/>
        </authorList>
    </citation>
    <scope>NUCLEOTIDE SEQUENCE [LARGE SCALE GENOMIC DNA]</scope>
    <source>
        <strain evidence="1 2">S14</strain>
    </source>
</reference>
<proteinExistence type="predicted"/>
<comment type="caution">
    <text evidence="1">The sequence shown here is derived from an EMBL/GenBank/DDBJ whole genome shotgun (WGS) entry which is preliminary data.</text>
</comment>